<reference evidence="7 8" key="1">
    <citation type="submission" date="2018-09" db="EMBL/GenBank/DDBJ databases">
        <title>Genomic investigation of the strawberry pathogen Phytophthora fragariae indicates pathogenicity is determined by transcriptional variation in three key races.</title>
        <authorList>
            <person name="Adams T.M."/>
            <person name="Armitage A.D."/>
            <person name="Sobczyk M.K."/>
            <person name="Bates H.J."/>
            <person name="Dunwell J.M."/>
            <person name="Nellist C.F."/>
            <person name="Harrison R.J."/>
        </authorList>
    </citation>
    <scope>NUCLEOTIDE SEQUENCE [LARGE SCALE GENOMIC DNA]</scope>
    <source>
        <strain evidence="5 7">SCRP249</strain>
        <strain evidence="6 8">SCRP324</strain>
    </source>
</reference>
<name>A0A6A3L2V9_9STRA</name>
<comment type="similarity">
    <text evidence="1">Belongs to the peptidase C48 family.</text>
</comment>
<keyword evidence="3" id="KW-0378">Hydrolase</keyword>
<evidence type="ECO:0000256" key="3">
    <source>
        <dbReference type="ARBA" id="ARBA00022801"/>
    </source>
</evidence>
<accession>A0A6A3L2V9</accession>
<dbReference type="GO" id="GO:0008234">
    <property type="term" value="F:cysteine-type peptidase activity"/>
    <property type="evidence" value="ECO:0007669"/>
    <property type="project" value="InterPro"/>
</dbReference>
<keyword evidence="2" id="KW-0645">Protease</keyword>
<feature type="domain" description="Ubiquitin-like protease family profile" evidence="4">
    <location>
        <begin position="143"/>
        <end position="227"/>
    </location>
</feature>
<dbReference type="GO" id="GO:0006508">
    <property type="term" value="P:proteolysis"/>
    <property type="evidence" value="ECO:0007669"/>
    <property type="project" value="UniProtKB-KW"/>
</dbReference>
<protein>
    <recommendedName>
        <fullName evidence="4">Ubiquitin-like protease family profile domain-containing protein</fullName>
    </recommendedName>
</protein>
<sequence length="260" mass="29712">MMERAIPSGDIMDVSTPVDTDEECWVVEIDGVGEFTQRQLMAMQYVWTMTETCGKGMQCFSWPMTHLDTNFADEGAAELADRLRNTWPSERLVGFDEGFDLTWSHIYCNNTIIFLPDLKIPAPENDKGRRIPPTTLSLLSAATTDLVFMPLNINATHLTRLVVDKKNKAIYCYDSMNKRANYNLLKALAQELVDRGLSSAHQIVSVHSPIQMDSDNCGLFVCSFFWRRVDKEASNDYTKNGLLRRRWDIMRTVMSSFELD</sequence>
<dbReference type="OrthoDB" id="102527at2759"/>
<gene>
    <name evidence="5" type="ORF">PR001_g20838</name>
    <name evidence="6" type="ORF">PR002_g14826</name>
</gene>
<evidence type="ECO:0000256" key="2">
    <source>
        <dbReference type="ARBA" id="ARBA00022670"/>
    </source>
</evidence>
<dbReference type="EMBL" id="QXFU01001046">
    <property type="protein sequence ID" value="KAE9012357.1"/>
    <property type="molecule type" value="Genomic_DNA"/>
</dbReference>
<dbReference type="Proteomes" id="UP000429607">
    <property type="component" value="Unassembled WGS sequence"/>
</dbReference>
<evidence type="ECO:0000313" key="7">
    <source>
        <dbReference type="Proteomes" id="UP000429607"/>
    </source>
</evidence>
<evidence type="ECO:0000313" key="6">
    <source>
        <dbReference type="EMBL" id="KAE9012357.1"/>
    </source>
</evidence>
<dbReference type="EMBL" id="QXFV01002103">
    <property type="protein sequence ID" value="KAE8992840.1"/>
    <property type="molecule type" value="Genomic_DNA"/>
</dbReference>
<organism evidence="6 8">
    <name type="scientific">Phytophthora rubi</name>
    <dbReference type="NCBI Taxonomy" id="129364"/>
    <lineage>
        <taxon>Eukaryota</taxon>
        <taxon>Sar</taxon>
        <taxon>Stramenopiles</taxon>
        <taxon>Oomycota</taxon>
        <taxon>Peronosporomycetes</taxon>
        <taxon>Peronosporales</taxon>
        <taxon>Peronosporaceae</taxon>
        <taxon>Phytophthora</taxon>
    </lineage>
</organism>
<dbReference type="AlphaFoldDB" id="A0A6A3L2V9"/>
<dbReference type="InterPro" id="IPR003653">
    <property type="entry name" value="Peptidase_C48_C"/>
</dbReference>
<evidence type="ECO:0000313" key="5">
    <source>
        <dbReference type="EMBL" id="KAE8992840.1"/>
    </source>
</evidence>
<dbReference type="Pfam" id="PF02902">
    <property type="entry name" value="Peptidase_C48"/>
    <property type="match status" value="1"/>
</dbReference>
<dbReference type="InterPro" id="IPR038765">
    <property type="entry name" value="Papain-like_cys_pep_sf"/>
</dbReference>
<comment type="caution">
    <text evidence="6">The sequence shown here is derived from an EMBL/GenBank/DDBJ whole genome shotgun (WGS) entry which is preliminary data.</text>
</comment>
<dbReference type="Proteomes" id="UP000435112">
    <property type="component" value="Unassembled WGS sequence"/>
</dbReference>
<evidence type="ECO:0000259" key="4">
    <source>
        <dbReference type="Pfam" id="PF02902"/>
    </source>
</evidence>
<evidence type="ECO:0000256" key="1">
    <source>
        <dbReference type="ARBA" id="ARBA00005234"/>
    </source>
</evidence>
<dbReference type="Gene3D" id="3.40.395.10">
    <property type="entry name" value="Adenoviral Proteinase, Chain A"/>
    <property type="match status" value="1"/>
</dbReference>
<dbReference type="SUPFAM" id="SSF54001">
    <property type="entry name" value="Cysteine proteinases"/>
    <property type="match status" value="1"/>
</dbReference>
<evidence type="ECO:0000313" key="8">
    <source>
        <dbReference type="Proteomes" id="UP000435112"/>
    </source>
</evidence>
<proteinExistence type="inferred from homology"/>